<protein>
    <submittedName>
        <fullName evidence="1">Uncharacterized protein</fullName>
    </submittedName>
</protein>
<comment type="caution">
    <text evidence="1">The sequence shown here is derived from an EMBL/GenBank/DDBJ whole genome shotgun (WGS) entry which is preliminary data.</text>
</comment>
<dbReference type="EMBL" id="UYJE01000314">
    <property type="protein sequence ID" value="VDH92230.1"/>
    <property type="molecule type" value="Genomic_DNA"/>
</dbReference>
<evidence type="ECO:0000313" key="1">
    <source>
        <dbReference type="EMBL" id="VDH92230.1"/>
    </source>
</evidence>
<dbReference type="Proteomes" id="UP000596742">
    <property type="component" value="Unassembled WGS sequence"/>
</dbReference>
<evidence type="ECO:0000313" key="2">
    <source>
        <dbReference type="Proteomes" id="UP000596742"/>
    </source>
</evidence>
<dbReference type="AlphaFoldDB" id="A0A8B6BM58"/>
<proteinExistence type="predicted"/>
<sequence length="153" mass="17538">MNVEDISYSANAPKRSNHYLLPQRSIRGLIIGKSDCGKAKLLNNLLLRDRLYVFGKSLHQPIYQLLQQALGKGFPKKDIRDLLQCRDKSPYSLIDVVNALPSPRHPSGIDTFFFEQGSNVPDRKNLMVFDDLMLSKQNTCEDYYVRGRHNNVD</sequence>
<gene>
    <name evidence="1" type="ORF">MGAL_10B032914</name>
</gene>
<name>A0A8B6BM58_MYTGA</name>
<reference evidence="1" key="1">
    <citation type="submission" date="2018-11" db="EMBL/GenBank/DDBJ databases">
        <authorList>
            <person name="Alioto T."/>
            <person name="Alioto T."/>
        </authorList>
    </citation>
    <scope>NUCLEOTIDE SEQUENCE</scope>
</reference>
<dbReference type="OrthoDB" id="6818379at2759"/>
<keyword evidence="2" id="KW-1185">Reference proteome</keyword>
<organism evidence="1 2">
    <name type="scientific">Mytilus galloprovincialis</name>
    <name type="common">Mediterranean mussel</name>
    <dbReference type="NCBI Taxonomy" id="29158"/>
    <lineage>
        <taxon>Eukaryota</taxon>
        <taxon>Metazoa</taxon>
        <taxon>Spiralia</taxon>
        <taxon>Lophotrochozoa</taxon>
        <taxon>Mollusca</taxon>
        <taxon>Bivalvia</taxon>
        <taxon>Autobranchia</taxon>
        <taxon>Pteriomorphia</taxon>
        <taxon>Mytilida</taxon>
        <taxon>Mytiloidea</taxon>
        <taxon>Mytilidae</taxon>
        <taxon>Mytilinae</taxon>
        <taxon>Mytilus</taxon>
    </lineage>
</organism>
<accession>A0A8B6BM58</accession>